<comment type="caution">
    <text evidence="8">The sequence shown here is derived from an EMBL/GenBank/DDBJ whole genome shotgun (WGS) entry which is preliminary data.</text>
</comment>
<protein>
    <submittedName>
        <fullName evidence="8">Uncharacterized protein</fullName>
    </submittedName>
</protein>
<dbReference type="OrthoDB" id="10249612at2759"/>
<proteinExistence type="inferred from homology"/>
<evidence type="ECO:0000256" key="3">
    <source>
        <dbReference type="ARBA" id="ARBA00022782"/>
    </source>
</evidence>
<dbReference type="EMBL" id="CAJNOR010000601">
    <property type="protein sequence ID" value="CAF0958918.1"/>
    <property type="molecule type" value="Genomic_DNA"/>
</dbReference>
<dbReference type="AlphaFoldDB" id="A0A814DLY7"/>
<dbReference type="Pfam" id="PF05005">
    <property type="entry name" value="Ocnus"/>
    <property type="match status" value="1"/>
</dbReference>
<evidence type="ECO:0000256" key="4">
    <source>
        <dbReference type="ARBA" id="ARBA00022928"/>
    </source>
</evidence>
<accession>A0A814DLY7</accession>
<dbReference type="GO" id="GO:0101006">
    <property type="term" value="F:protein histidine phosphatase activity"/>
    <property type="evidence" value="ECO:0007669"/>
    <property type="project" value="TreeGrafter"/>
</dbReference>
<dbReference type="InterPro" id="IPR007702">
    <property type="entry name" value="Janus"/>
</dbReference>
<dbReference type="PANTHER" id="PTHR12258:SF5">
    <property type="entry name" value="BCDNA.GH02250-RELATED"/>
    <property type="match status" value="1"/>
</dbReference>
<keyword evidence="9" id="KW-1185">Reference proteome</keyword>
<dbReference type="GO" id="GO:0030154">
    <property type="term" value="P:cell differentiation"/>
    <property type="evidence" value="ECO:0007669"/>
    <property type="project" value="UniProtKB-KW"/>
</dbReference>
<dbReference type="Gene3D" id="3.50.20.20">
    <property type="entry name" value="Janus/Ocnus"/>
    <property type="match status" value="1"/>
</dbReference>
<comment type="similarity">
    <text evidence="2">Belongs to the janus family.</text>
</comment>
<dbReference type="SUPFAM" id="SSF143724">
    <property type="entry name" value="PHP14-like"/>
    <property type="match status" value="1"/>
</dbReference>
<dbReference type="InterPro" id="IPR038596">
    <property type="entry name" value="Janus_sf"/>
</dbReference>
<dbReference type="Proteomes" id="UP000663852">
    <property type="component" value="Unassembled WGS sequence"/>
</dbReference>
<evidence type="ECO:0000256" key="5">
    <source>
        <dbReference type="PIRSR" id="PIRSR607702-1"/>
    </source>
</evidence>
<evidence type="ECO:0000313" key="7">
    <source>
        <dbReference type="EMBL" id="CAF0926201.1"/>
    </source>
</evidence>
<organism evidence="8 9">
    <name type="scientific">Adineta ricciae</name>
    <name type="common">Rotifer</name>
    <dbReference type="NCBI Taxonomy" id="249248"/>
    <lineage>
        <taxon>Eukaryota</taxon>
        <taxon>Metazoa</taxon>
        <taxon>Spiralia</taxon>
        <taxon>Gnathifera</taxon>
        <taxon>Rotifera</taxon>
        <taxon>Eurotatoria</taxon>
        <taxon>Bdelloidea</taxon>
        <taxon>Adinetida</taxon>
        <taxon>Adinetidae</taxon>
        <taxon>Adineta</taxon>
    </lineage>
</organism>
<evidence type="ECO:0000256" key="6">
    <source>
        <dbReference type="PIRSR" id="PIRSR607702-2"/>
    </source>
</evidence>
<reference evidence="8" key="1">
    <citation type="submission" date="2021-02" db="EMBL/GenBank/DDBJ databases">
        <authorList>
            <person name="Nowell W R."/>
        </authorList>
    </citation>
    <scope>NUCLEOTIDE SEQUENCE</scope>
</reference>
<evidence type="ECO:0000256" key="1">
    <source>
        <dbReference type="ARBA" id="ARBA00002508"/>
    </source>
</evidence>
<feature type="binding site" evidence="6">
    <location>
        <position position="18"/>
    </location>
    <ligand>
        <name>substrate</name>
    </ligand>
</feature>
<keyword evidence="4" id="KW-0726">Sexual differentiation</keyword>
<evidence type="ECO:0000256" key="2">
    <source>
        <dbReference type="ARBA" id="ARBA00010971"/>
    </source>
</evidence>
<dbReference type="Proteomes" id="UP000663828">
    <property type="component" value="Unassembled WGS sequence"/>
</dbReference>
<comment type="function">
    <text evidence="1">JanA and janB regulate somatic sex differentiation.</text>
</comment>
<evidence type="ECO:0000313" key="8">
    <source>
        <dbReference type="EMBL" id="CAF0958918.1"/>
    </source>
</evidence>
<dbReference type="PANTHER" id="PTHR12258">
    <property type="entry name" value="JANUS-A/JANUS-B"/>
    <property type="match status" value="1"/>
</dbReference>
<dbReference type="EMBL" id="CAJNOJ010000039">
    <property type="protein sequence ID" value="CAF0926201.1"/>
    <property type="molecule type" value="Genomic_DNA"/>
</dbReference>
<name>A0A814DLY7_ADIRI</name>
<keyword evidence="3" id="KW-0221">Differentiation</keyword>
<gene>
    <name evidence="7" type="ORF">EDS130_LOCUS11043</name>
    <name evidence="8" type="ORF">XAT740_LOCUS11072</name>
</gene>
<evidence type="ECO:0000313" key="9">
    <source>
        <dbReference type="Proteomes" id="UP000663828"/>
    </source>
</evidence>
<feature type="active site" description="Proton acceptor" evidence="5">
    <location>
        <position position="39"/>
    </location>
</feature>
<dbReference type="GO" id="GO:0005829">
    <property type="term" value="C:cytosol"/>
    <property type="evidence" value="ECO:0007669"/>
    <property type="project" value="TreeGrafter"/>
</dbReference>
<dbReference type="GO" id="GO:0007548">
    <property type="term" value="P:sex differentiation"/>
    <property type="evidence" value="ECO:0007669"/>
    <property type="project" value="UniProtKB-KW"/>
</dbReference>
<sequence length="115" mass="12940">MSKLLPLVNIGSKSGRFKYILAQLGQKYLIRGDSTLDYHEKIFKKLQDEAGGPLNDLYILGGGKMQVDFEKKKINLFDQSEAYGPADHRRSKTVLQEKYPDFTISLGAPDSTTKN</sequence>